<dbReference type="GO" id="GO:0005634">
    <property type="term" value="C:nucleus"/>
    <property type="evidence" value="ECO:0007669"/>
    <property type="project" value="InterPro"/>
</dbReference>
<keyword evidence="1 6" id="KW-0479">Metal-binding</keyword>
<protein>
    <recommendedName>
        <fullName evidence="12">ZAD domain-containing protein</fullName>
    </recommendedName>
</protein>
<feature type="domain" description="C2H2-type" evidence="8">
    <location>
        <begin position="470"/>
        <end position="494"/>
    </location>
</feature>
<dbReference type="GO" id="GO:0008270">
    <property type="term" value="F:zinc ion binding"/>
    <property type="evidence" value="ECO:0007669"/>
    <property type="project" value="UniProtKB-UniRule"/>
</dbReference>
<comment type="caution">
    <text evidence="10">The sequence shown here is derived from an EMBL/GenBank/DDBJ whole genome shotgun (WGS) entry which is preliminary data.</text>
</comment>
<dbReference type="Pfam" id="PF12756">
    <property type="entry name" value="zf-C2H2_2"/>
    <property type="match status" value="1"/>
</dbReference>
<dbReference type="InterPro" id="IPR012934">
    <property type="entry name" value="Znf_AD"/>
</dbReference>
<evidence type="ECO:0000313" key="11">
    <source>
        <dbReference type="Proteomes" id="UP001152562"/>
    </source>
</evidence>
<keyword evidence="11" id="KW-1185">Reference proteome</keyword>
<organism evidence="10 11">
    <name type="scientific">Pieris brassicae</name>
    <name type="common">White butterfly</name>
    <name type="synonym">Large white butterfly</name>
    <dbReference type="NCBI Taxonomy" id="7116"/>
    <lineage>
        <taxon>Eukaryota</taxon>
        <taxon>Metazoa</taxon>
        <taxon>Ecdysozoa</taxon>
        <taxon>Arthropoda</taxon>
        <taxon>Hexapoda</taxon>
        <taxon>Insecta</taxon>
        <taxon>Pterygota</taxon>
        <taxon>Neoptera</taxon>
        <taxon>Endopterygota</taxon>
        <taxon>Lepidoptera</taxon>
        <taxon>Glossata</taxon>
        <taxon>Ditrysia</taxon>
        <taxon>Papilionoidea</taxon>
        <taxon>Pieridae</taxon>
        <taxon>Pierinae</taxon>
        <taxon>Pieris</taxon>
    </lineage>
</organism>
<feature type="compositionally biased region" description="Basic residues" evidence="7">
    <location>
        <begin position="177"/>
        <end position="189"/>
    </location>
</feature>
<dbReference type="SUPFAM" id="SSF57667">
    <property type="entry name" value="beta-beta-alpha zinc fingers"/>
    <property type="match status" value="3"/>
</dbReference>
<feature type="binding site" evidence="6">
    <location>
        <position position="16"/>
    </location>
    <ligand>
        <name>Zn(2+)</name>
        <dbReference type="ChEBI" id="CHEBI:29105"/>
    </ligand>
</feature>
<proteinExistence type="predicted"/>
<dbReference type="SMART" id="SM00868">
    <property type="entry name" value="zf-AD"/>
    <property type="match status" value="1"/>
</dbReference>
<evidence type="ECO:0000256" key="5">
    <source>
        <dbReference type="PROSITE-ProRule" id="PRU00042"/>
    </source>
</evidence>
<dbReference type="InterPro" id="IPR041661">
    <property type="entry name" value="ZN622/Rei1/Reh1_Znf-C2H2"/>
</dbReference>
<evidence type="ECO:0000256" key="7">
    <source>
        <dbReference type="SAM" id="MobiDB-lite"/>
    </source>
</evidence>
<sequence length="494" mass="57073">MEGKVWRPGPTVCRCCLSEGCYKDISTEYFWMGKKEVYADMLSDTFNLSIQYAPTGGPNSQSRLICEPCISRLRDATDFRRQIKECEQTFMEYLNPSTTVDIEIPAELPEKEVKIVTVKVEKPLSDDDDFGDTELLDDDDDDLDDEPLMNLASKVPKKESVDVTDLIDNAKAEKRKSTTKVKATPKKAKVKEAKPSVSKAKPEKKKKAETDDPVRNNAEIILRRTTANPFRVNDRCVLCVYCQDLFEDPDEFRSHMSVEHHTFSSKVAFYNLPKSEFIKADITELKCRVCSEKLSDIETAARHLKESHNERIEFNAKLGVMPYRLLKGALSCTICFKPLPSVFHLNRHTITHFQTYVCHVCGKSYVATTGLLRHVRLKHQQYEITCRNCGKVFPNMEAKDKHHRTEKSCMLYTCTKCKERFQDHNARLKHMETKHGLNKRTNRCADCNMTFNSVSAYYAHFKIHHSNDFVVCKHCGQKFTSRWRLQRHLSKHNF</sequence>
<keyword evidence="3 5" id="KW-0863">Zinc-finger</keyword>
<feature type="binding site" evidence="6">
    <location>
        <position position="66"/>
    </location>
    <ligand>
        <name>Zn(2+)</name>
        <dbReference type="ChEBI" id="CHEBI:29105"/>
    </ligand>
</feature>
<dbReference type="Gene3D" id="3.40.1800.20">
    <property type="match status" value="1"/>
</dbReference>
<feature type="domain" description="ZAD" evidence="9">
    <location>
        <begin position="11"/>
        <end position="93"/>
    </location>
</feature>
<evidence type="ECO:0000256" key="1">
    <source>
        <dbReference type="ARBA" id="ARBA00022723"/>
    </source>
</evidence>
<dbReference type="EMBL" id="CALOZG010000051">
    <property type="protein sequence ID" value="CAH4035905.1"/>
    <property type="molecule type" value="Genomic_DNA"/>
</dbReference>
<dbReference type="PANTHER" id="PTHR24379:SF121">
    <property type="entry name" value="C2H2-TYPE DOMAIN-CONTAINING PROTEIN"/>
    <property type="match status" value="1"/>
</dbReference>
<dbReference type="InterPro" id="IPR036236">
    <property type="entry name" value="Znf_C2H2_sf"/>
</dbReference>
<evidence type="ECO:0008006" key="12">
    <source>
        <dbReference type="Google" id="ProtNLM"/>
    </source>
</evidence>
<dbReference type="AlphaFoldDB" id="A0A9P0TTM7"/>
<name>A0A9P0TTM7_PIEBR</name>
<dbReference type="Pfam" id="PF07776">
    <property type="entry name" value="zf-AD"/>
    <property type="match status" value="1"/>
</dbReference>
<feature type="domain" description="C2H2-type" evidence="8">
    <location>
        <begin position="442"/>
        <end position="469"/>
    </location>
</feature>
<evidence type="ECO:0000259" key="8">
    <source>
        <dbReference type="PROSITE" id="PS50157"/>
    </source>
</evidence>
<keyword evidence="4 6" id="KW-0862">Zinc</keyword>
<accession>A0A9P0TTM7</accession>
<dbReference type="Proteomes" id="UP001152562">
    <property type="component" value="Unassembled WGS sequence"/>
</dbReference>
<feature type="domain" description="C2H2-type" evidence="8">
    <location>
        <begin position="412"/>
        <end position="440"/>
    </location>
</feature>
<feature type="binding site" evidence="6">
    <location>
        <position position="69"/>
    </location>
    <ligand>
        <name>Zn(2+)</name>
        <dbReference type="ChEBI" id="CHEBI:29105"/>
    </ligand>
</feature>
<dbReference type="SMART" id="SM00355">
    <property type="entry name" value="ZnF_C2H2"/>
    <property type="match status" value="8"/>
</dbReference>
<evidence type="ECO:0000256" key="3">
    <source>
        <dbReference type="ARBA" id="ARBA00022771"/>
    </source>
</evidence>
<dbReference type="PROSITE" id="PS00028">
    <property type="entry name" value="ZINC_FINGER_C2H2_1"/>
    <property type="match status" value="6"/>
</dbReference>
<reference evidence="10" key="1">
    <citation type="submission" date="2022-05" db="EMBL/GenBank/DDBJ databases">
        <authorList>
            <person name="Okamura Y."/>
        </authorList>
    </citation>
    <scope>NUCLEOTIDE SEQUENCE</scope>
</reference>
<dbReference type="PROSITE" id="PS50157">
    <property type="entry name" value="ZINC_FINGER_C2H2_2"/>
    <property type="match status" value="4"/>
</dbReference>
<dbReference type="Gene3D" id="3.30.160.60">
    <property type="entry name" value="Classic Zinc Finger"/>
    <property type="match status" value="2"/>
</dbReference>
<evidence type="ECO:0000313" key="10">
    <source>
        <dbReference type="EMBL" id="CAH4035905.1"/>
    </source>
</evidence>
<evidence type="ECO:0000256" key="2">
    <source>
        <dbReference type="ARBA" id="ARBA00022737"/>
    </source>
</evidence>
<evidence type="ECO:0000259" key="9">
    <source>
        <dbReference type="PROSITE" id="PS51915"/>
    </source>
</evidence>
<gene>
    <name evidence="10" type="ORF">PIBRA_LOCUS11848</name>
</gene>
<dbReference type="PANTHER" id="PTHR24379">
    <property type="entry name" value="KRAB AND ZINC FINGER DOMAIN-CONTAINING"/>
    <property type="match status" value="1"/>
</dbReference>
<feature type="domain" description="C2H2-type" evidence="8">
    <location>
        <begin position="356"/>
        <end position="384"/>
    </location>
</feature>
<dbReference type="Pfam" id="PF00096">
    <property type="entry name" value="zf-C2H2"/>
    <property type="match status" value="2"/>
</dbReference>
<evidence type="ECO:0000256" key="4">
    <source>
        <dbReference type="ARBA" id="ARBA00022833"/>
    </source>
</evidence>
<feature type="region of interest" description="Disordered" evidence="7">
    <location>
        <begin position="172"/>
        <end position="211"/>
    </location>
</feature>
<evidence type="ECO:0000256" key="6">
    <source>
        <dbReference type="PROSITE-ProRule" id="PRU01263"/>
    </source>
</evidence>
<keyword evidence="2" id="KW-0677">Repeat</keyword>
<feature type="binding site" evidence="6">
    <location>
        <position position="13"/>
    </location>
    <ligand>
        <name>Zn(2+)</name>
        <dbReference type="ChEBI" id="CHEBI:29105"/>
    </ligand>
</feature>
<dbReference type="InterPro" id="IPR013087">
    <property type="entry name" value="Znf_C2H2_type"/>
</dbReference>
<feature type="region of interest" description="Disordered" evidence="7">
    <location>
        <begin position="127"/>
        <end position="147"/>
    </location>
</feature>
<dbReference type="PROSITE" id="PS51915">
    <property type="entry name" value="ZAD"/>
    <property type="match status" value="1"/>
</dbReference>